<keyword evidence="1" id="KW-0472">Membrane</keyword>
<accession>A0A061BIR9</accession>
<reference evidence="2" key="2">
    <citation type="submission" date="2014-06" db="EMBL/GenBank/DDBJ databases">
        <authorList>
            <person name="Aslett M."/>
            <person name="De Silva Nishadi"/>
        </authorList>
    </citation>
    <scope>NUCLEOTIDE SEQUENCE</scope>
    <source>
        <strain evidence="2">Bond</strain>
    </source>
</reference>
<dbReference type="RefSeq" id="XP_012770658.1">
    <property type="nucleotide sequence ID" value="XM_012915204.1"/>
</dbReference>
<sequence>MGFLSGVLGAVKNTQTYNAGKNTLNSVSNEIKKHLCSGHDGFTKLLPILTQGIERYNIEVRESNEKVKKPIEDLLNQVGDAFKDKVQNILSQETDYENVEQVKAAEKQIKNMFRDEIKTFNNTFNNAYNFTTKIEKTDMKIAIHYLNSSLQLRVKHGVSNVAHEIKRLEQVADKESKALEETKKKISATLSTLTSDVDCKIDAQIQAFVRRVKEMVNVILNELTKINSELLQHIDTLQNWIAKADNVIKESLKKVDEVLKEVKWDDPNKFPKKIEEVTNFINIYAGGLYNAGKAVTEHISGWVDIAKDKITKLETGLKDDLVTVREAIKAKVTAVKNEIGKLCNIVKEGRLDSEIQAGDKKIAKVIEAIEAQIKDIKGEEGAGNGLQWIVTALQEYATKFTNKTFEELVLKEWMNDILESQGIVDAALTQYAQTNIGSYFRAHGQTTVKVNVKRHVRKVLDVRLKSVIAGIDTLNHSNSREVSVNLNSIKNFLSSLATQLTNAIRFKTIEVTSIIRDIEKEYGNDDELQHSSVGVSHEQEDLQNAVNSILHQLIGRAQGAAQKIGKLIDECHFANVGSEFAAASDLHRNINMAIGRNNSGLPNNGPNYAEEVDEAVEAMTGILEEQLPLDNRGSVSLAHFTNSFSRGSRGKCRKDHLDDAIEDMKTQTTANLSSIDDFNTKATEKVTEVTTKLNQLCNEIIKLAGPGSYRDGLQSKLNELKKVYFAELSEGPHAAKNSINKIKQDLSDLQNELHTGPIAKTKDLVAFLTKAETDVAKALKEEVHGDIKNAETTLTTFARKQYVCAIKELFTSFAERVKKEFQSLLEPIDKDLIIGMKGFMTKMESHFVKYNNRLEDIANIPKTSSPGTLSPVSRAANMFIDAYRTFVREVKTQTDFTSDFRKIKPSHDALTKLLDGLNASKHFNYKFEENLHELKNTFKTFNPSTFGEPTTALSQCLKEGIRALLTELDKAYINRYSGRVLDWTDATEQRNCAKLLFTIIFTLQEDIDRLRKECITGGRWSDQRLYENEKREENPLGKFFKRCGFQVAKNEDSKTGELKYPSYHFTGKSVYERLLDQGVAEPALIKHLSKCESNESKKPDHFNLFDLLSCLLHHVEKYSEVCHIPIRRKPRQPCNVYEMLVWCSGLTYNAVYPTMLDVTLTDLFVDPKKANAGDGPSATDISVASIEAYPANITYDALRQAVVDTCSASYDILCKVVGHGDAFATYGIDFCTNTANLYYPSAGDDCLQMLLEVTRRVIPPLKYLLQQCSLDSQCSGWRECQYGRDIMSSRQPCKEHANEGSICRPTSPLMSYLSDTLPGHLPHHVTSIGCKSVCSNCPKGLPGMPCITPLGFRGYSGSTRMGKELCEVLTKLLGNKLTSSLSCLFPKPPSNLPEHLSFALSLTNGWHSGVSNSKTHVIQDAFSASIAKATINLHDQRSDFTDALRDAYGSTRDAHEDRNHNPISADLRSLSMTQSCTSHPCGPYLQSLSGDSYSLLAPKHAGLYLSWATYLPWTFHDYLKSLFTEYQQIFCRDWGCRRCQRGDGCRPGHHGSFDNPCQCNSLVSCKGVSATLYKCGFAFGDAAALNEKTNARTCTKFGVLLKRVMDSKYFVALFKQCDELLFKIRAPFIWLNVALWLLSVLYLIHIMVIRLDLLHIKSHLHSPSSHRIAAQSLLAAARVNKLNRVFYLQP</sequence>
<feature type="transmembrane region" description="Helical" evidence="1">
    <location>
        <begin position="1628"/>
        <end position="1649"/>
    </location>
</feature>
<evidence type="ECO:0008006" key="4">
    <source>
        <dbReference type="Google" id="ProtNLM"/>
    </source>
</evidence>
<dbReference type="OrthoDB" id="366963at2759"/>
<dbReference type="VEuPathDB" id="PiroplasmaDB:BBBOND_0003700"/>
<protein>
    <recommendedName>
        <fullName evidence="4">C3H1-type domain-containing protein</fullName>
    </recommendedName>
</protein>
<keyword evidence="1" id="KW-0812">Transmembrane</keyword>
<keyword evidence="1" id="KW-1133">Transmembrane helix</keyword>
<proteinExistence type="predicted"/>
<evidence type="ECO:0000313" key="2">
    <source>
        <dbReference type="EMBL" id="CDR71379.1"/>
    </source>
</evidence>
<dbReference type="EMBL" id="LK055130">
    <property type="protein sequence ID" value="CDR71712.1"/>
    <property type="molecule type" value="Genomic_DNA"/>
</dbReference>
<name>A0A061BIR9_BABBI</name>
<evidence type="ECO:0000256" key="1">
    <source>
        <dbReference type="SAM" id="Phobius"/>
    </source>
</evidence>
<dbReference type="KEGG" id="bbig:BBBOND_0003700"/>
<reference evidence="2" key="1">
    <citation type="journal article" date="2014" name="Nucleic Acids Res.">
        <title>The evolutionary dynamics of variant antigen genes in Babesia reveal a history of genomic innovation underlying host-parasite interaction.</title>
        <authorList>
            <person name="Jackson A.P."/>
            <person name="Otto T.D."/>
            <person name="Darby A."/>
            <person name="Ramaprasad A."/>
            <person name="Xia D."/>
            <person name="Echaide I.E."/>
            <person name="Farber M."/>
            <person name="Gahlot S."/>
            <person name="Gamble J."/>
            <person name="Gupta D."/>
            <person name="Gupta Y."/>
            <person name="Jackson L."/>
            <person name="Malandrin L."/>
            <person name="Malas T.B."/>
            <person name="Moussa E."/>
            <person name="Nair M."/>
            <person name="Reid AJ."/>
            <person name="Sanders M."/>
            <person name="Sharma J."/>
            <person name="Tracey A."/>
            <person name="Quail M.A."/>
            <person name="Weir W."/>
            <person name="Wastling J.M."/>
            <person name="Hall N."/>
            <person name="Willadsen P."/>
            <person name="Lingelbach K."/>
            <person name="Shiels B."/>
            <person name="Tait A."/>
            <person name="Berriman M."/>
            <person name="Allred D.R."/>
            <person name="Pain A."/>
        </authorList>
    </citation>
    <scope>NUCLEOTIDE SEQUENCE</scope>
    <source>
        <strain evidence="2">Bond</strain>
    </source>
</reference>
<dbReference type="KEGG" id="bbig:BBBOND_0000280"/>
<dbReference type="VEuPathDB" id="PiroplasmaDB:BBBOND_0000280"/>
<organism evidence="2">
    <name type="scientific">Babesia bigemina</name>
    <dbReference type="NCBI Taxonomy" id="5866"/>
    <lineage>
        <taxon>Eukaryota</taxon>
        <taxon>Sar</taxon>
        <taxon>Alveolata</taxon>
        <taxon>Apicomplexa</taxon>
        <taxon>Aconoidasida</taxon>
        <taxon>Piroplasmida</taxon>
        <taxon>Babesiidae</taxon>
        <taxon>Babesia</taxon>
    </lineage>
</organism>
<dbReference type="GeneID" id="24561606"/>
<dbReference type="RefSeq" id="XP_012770329.1">
    <property type="nucleotide sequence ID" value="XM_012914875.1"/>
</dbReference>
<dbReference type="EMBL" id="LK054841">
    <property type="protein sequence ID" value="CDR71379.1"/>
    <property type="molecule type" value="Genomic_DNA"/>
</dbReference>
<dbReference type="GeneID" id="24561932"/>
<gene>
    <name evidence="2" type="ORF">BBBOND_0000280</name>
    <name evidence="3" type="ORF">BBBOND_0003700</name>
</gene>
<evidence type="ECO:0000313" key="3">
    <source>
        <dbReference type="EMBL" id="CDR71712.1"/>
    </source>
</evidence>